<dbReference type="Proteomes" id="UP000190814">
    <property type="component" value="Unassembled WGS sequence"/>
</dbReference>
<proteinExistence type="inferred from homology"/>
<evidence type="ECO:0000313" key="5">
    <source>
        <dbReference type="EMBL" id="SKA61007.1"/>
    </source>
</evidence>
<dbReference type="STRING" id="39495.SAMN02745111_00338"/>
<dbReference type="SUPFAM" id="SSF53335">
    <property type="entry name" value="S-adenosyl-L-methionine-dependent methyltransferases"/>
    <property type="match status" value="1"/>
</dbReference>
<gene>
    <name evidence="5" type="ORF">SAMN02745111_00338</name>
</gene>
<dbReference type="Gene3D" id="3.40.50.150">
    <property type="entry name" value="Vaccinia Virus protein VP39"/>
    <property type="match status" value="1"/>
</dbReference>
<organism evidence="5 6">
    <name type="scientific">Eubacterium uniforme</name>
    <dbReference type="NCBI Taxonomy" id="39495"/>
    <lineage>
        <taxon>Bacteria</taxon>
        <taxon>Bacillati</taxon>
        <taxon>Bacillota</taxon>
        <taxon>Clostridia</taxon>
        <taxon>Eubacteriales</taxon>
        <taxon>Eubacteriaceae</taxon>
        <taxon>Eubacterium</taxon>
    </lineage>
</organism>
<dbReference type="InterPro" id="IPR051052">
    <property type="entry name" value="Diverse_substrate_MTase"/>
</dbReference>
<keyword evidence="3 5" id="KW-0808">Transferase</keyword>
<dbReference type="PANTHER" id="PTHR44942">
    <property type="entry name" value="METHYLTRANSF_11 DOMAIN-CONTAINING PROTEIN"/>
    <property type="match status" value="1"/>
</dbReference>
<protein>
    <submittedName>
        <fullName evidence="5">Methyltransferase domain-containing protein</fullName>
    </submittedName>
</protein>
<dbReference type="EMBL" id="FUXZ01000003">
    <property type="protein sequence ID" value="SKA61007.1"/>
    <property type="molecule type" value="Genomic_DNA"/>
</dbReference>
<dbReference type="AlphaFoldDB" id="A0A1T4V7U2"/>
<dbReference type="InterPro" id="IPR029063">
    <property type="entry name" value="SAM-dependent_MTases_sf"/>
</dbReference>
<reference evidence="5 6" key="1">
    <citation type="submission" date="2017-02" db="EMBL/GenBank/DDBJ databases">
        <authorList>
            <person name="Peterson S.W."/>
        </authorList>
    </citation>
    <scope>NUCLEOTIDE SEQUENCE [LARGE SCALE GENOMIC DNA]</scope>
    <source>
        <strain evidence="5 6">ATCC 35992</strain>
    </source>
</reference>
<comment type="similarity">
    <text evidence="1">Belongs to the methyltransferase superfamily.</text>
</comment>
<evidence type="ECO:0000259" key="4">
    <source>
        <dbReference type="Pfam" id="PF08241"/>
    </source>
</evidence>
<accession>A0A1T4V7U2</accession>
<dbReference type="InterPro" id="IPR013216">
    <property type="entry name" value="Methyltransf_11"/>
</dbReference>
<evidence type="ECO:0000256" key="1">
    <source>
        <dbReference type="ARBA" id="ARBA00008361"/>
    </source>
</evidence>
<keyword evidence="6" id="KW-1185">Reference proteome</keyword>
<dbReference type="GO" id="GO:0008757">
    <property type="term" value="F:S-adenosylmethionine-dependent methyltransferase activity"/>
    <property type="evidence" value="ECO:0007669"/>
    <property type="project" value="InterPro"/>
</dbReference>
<dbReference type="PANTHER" id="PTHR44942:SF4">
    <property type="entry name" value="METHYLTRANSFERASE TYPE 11 DOMAIN-CONTAINING PROTEIN"/>
    <property type="match status" value="1"/>
</dbReference>
<dbReference type="OrthoDB" id="1767185at2"/>
<evidence type="ECO:0000256" key="2">
    <source>
        <dbReference type="ARBA" id="ARBA00022603"/>
    </source>
</evidence>
<sequence length="251" mass="28796">MDTTKKFDGYADDYTQGRPSYAMELIDCFYEKFGLSKTSVIADIGSGTGKFSRHLLDRGNEVYSVEPNDDMRRVACDELGGYEKFHSVNGGAENTTLTNDSVDFITTAQAFHWFDVEKFRDECSRIIKNDGRVALIWNVRDESDPINKDLRNVYEKYCPNFKGFAGGIVKDDQRIKDFFNNQYDYVSFSNSLFYDKDKFIARSLSGSYSIKEGDEGYEEYMKEIIEIFDKYSDGKIVKIDNDSVAYIGCVK</sequence>
<dbReference type="CDD" id="cd02440">
    <property type="entry name" value="AdoMet_MTases"/>
    <property type="match status" value="1"/>
</dbReference>
<keyword evidence="2 5" id="KW-0489">Methyltransferase</keyword>
<dbReference type="GO" id="GO:0032259">
    <property type="term" value="P:methylation"/>
    <property type="evidence" value="ECO:0007669"/>
    <property type="project" value="UniProtKB-KW"/>
</dbReference>
<feature type="domain" description="Methyltransferase type 11" evidence="4">
    <location>
        <begin position="43"/>
        <end position="134"/>
    </location>
</feature>
<evidence type="ECO:0000256" key="3">
    <source>
        <dbReference type="ARBA" id="ARBA00022679"/>
    </source>
</evidence>
<dbReference type="RefSeq" id="WP_078765232.1">
    <property type="nucleotide sequence ID" value="NZ_FUXZ01000003.1"/>
</dbReference>
<evidence type="ECO:0000313" key="6">
    <source>
        <dbReference type="Proteomes" id="UP000190814"/>
    </source>
</evidence>
<dbReference type="Pfam" id="PF08241">
    <property type="entry name" value="Methyltransf_11"/>
    <property type="match status" value="1"/>
</dbReference>
<name>A0A1T4V7U2_9FIRM</name>